<name>A0AAE9IS32_CAEBR</name>
<accession>A0AAE9IS32</accession>
<proteinExistence type="predicted"/>
<sequence length="127" mass="14715">MKRLRASTQLRDSRRPMLCHSTNSDHASNWPITWRQSISCTAWDSSSLKNWRSVPSRSAPRSSVSHTIRMRTTSMSLLDMFKFQQLTSHQAAMHNLLFSLSKLYTESIILHHLRNIVCEVLETSSRL</sequence>
<dbReference type="AlphaFoldDB" id="A0AAE9IS32"/>
<organism evidence="1 2">
    <name type="scientific">Caenorhabditis briggsae</name>
    <dbReference type="NCBI Taxonomy" id="6238"/>
    <lineage>
        <taxon>Eukaryota</taxon>
        <taxon>Metazoa</taxon>
        <taxon>Ecdysozoa</taxon>
        <taxon>Nematoda</taxon>
        <taxon>Chromadorea</taxon>
        <taxon>Rhabditida</taxon>
        <taxon>Rhabditina</taxon>
        <taxon>Rhabditomorpha</taxon>
        <taxon>Rhabditoidea</taxon>
        <taxon>Rhabditidae</taxon>
        <taxon>Peloderinae</taxon>
        <taxon>Caenorhabditis</taxon>
    </lineage>
</organism>
<dbReference type="Proteomes" id="UP000827892">
    <property type="component" value="Chromosome III"/>
</dbReference>
<protein>
    <submittedName>
        <fullName evidence="1">Uncharacterized protein</fullName>
    </submittedName>
</protein>
<dbReference type="EMBL" id="CP090893">
    <property type="protein sequence ID" value="ULU03400.1"/>
    <property type="molecule type" value="Genomic_DNA"/>
</dbReference>
<reference evidence="1 2" key="1">
    <citation type="submission" date="2022-05" db="EMBL/GenBank/DDBJ databases">
        <title>Chromosome-level reference genomes for two strains of Caenorhabditis briggsae: an improved platform for comparative genomics.</title>
        <authorList>
            <person name="Stevens L."/>
            <person name="Andersen E.C."/>
        </authorList>
    </citation>
    <scope>NUCLEOTIDE SEQUENCE [LARGE SCALE GENOMIC DNA]</scope>
    <source>
        <strain evidence="1">QX1410_ONT</strain>
        <tissue evidence="1">Whole-organism</tissue>
    </source>
</reference>
<evidence type="ECO:0000313" key="1">
    <source>
        <dbReference type="EMBL" id="ULU03400.1"/>
    </source>
</evidence>
<evidence type="ECO:0000313" key="2">
    <source>
        <dbReference type="Proteomes" id="UP000827892"/>
    </source>
</evidence>
<gene>
    <name evidence="1" type="ORF">L3Y34_002751</name>
</gene>